<organism evidence="1 2">
    <name type="scientific">Reticulomyxa filosa</name>
    <dbReference type="NCBI Taxonomy" id="46433"/>
    <lineage>
        <taxon>Eukaryota</taxon>
        <taxon>Sar</taxon>
        <taxon>Rhizaria</taxon>
        <taxon>Retaria</taxon>
        <taxon>Foraminifera</taxon>
        <taxon>Monothalamids</taxon>
        <taxon>Reticulomyxidae</taxon>
        <taxon>Reticulomyxa</taxon>
    </lineage>
</organism>
<dbReference type="AlphaFoldDB" id="X6M8E5"/>
<protein>
    <submittedName>
        <fullName evidence="1">Uncharacterized protein</fullName>
    </submittedName>
</protein>
<gene>
    <name evidence="1" type="ORF">RFI_27495</name>
</gene>
<accession>X6M8E5</accession>
<proteinExistence type="predicted"/>
<name>X6M8E5_RETFI</name>
<dbReference type="SUPFAM" id="SSF53300">
    <property type="entry name" value="vWA-like"/>
    <property type="match status" value="1"/>
</dbReference>
<reference evidence="1 2" key="1">
    <citation type="journal article" date="2013" name="Curr. Biol.">
        <title>The Genome of the Foraminiferan Reticulomyxa filosa.</title>
        <authorList>
            <person name="Glockner G."/>
            <person name="Hulsmann N."/>
            <person name="Schleicher M."/>
            <person name="Noegel A.A."/>
            <person name="Eichinger L."/>
            <person name="Gallinger C."/>
            <person name="Pawlowski J."/>
            <person name="Sierra R."/>
            <person name="Euteneuer U."/>
            <person name="Pillet L."/>
            <person name="Moustafa A."/>
            <person name="Platzer M."/>
            <person name="Groth M."/>
            <person name="Szafranski K."/>
            <person name="Schliwa M."/>
        </authorList>
    </citation>
    <scope>NUCLEOTIDE SEQUENCE [LARGE SCALE GENOMIC DNA]</scope>
</reference>
<comment type="caution">
    <text evidence="1">The sequence shown here is derived from an EMBL/GenBank/DDBJ whole genome shotgun (WGS) entry which is preliminary data.</text>
</comment>
<keyword evidence="2" id="KW-1185">Reference proteome</keyword>
<feature type="non-terminal residue" evidence="1">
    <location>
        <position position="198"/>
    </location>
</feature>
<dbReference type="EMBL" id="ASPP01023840">
    <property type="protein sequence ID" value="ETO09881.1"/>
    <property type="molecule type" value="Genomic_DNA"/>
</dbReference>
<evidence type="ECO:0000313" key="2">
    <source>
        <dbReference type="Proteomes" id="UP000023152"/>
    </source>
</evidence>
<dbReference type="InterPro" id="IPR036465">
    <property type="entry name" value="vWFA_dom_sf"/>
</dbReference>
<sequence>MISLSLSKLKYWVLFNLSLRILDENLHKLLKQNHFKKNYFLKGGYLLTTKKQVKENQEWQRYDIHIKKGGKKKTKKNTSGTLAKRGNEQKYVGSMLCNTGCGEINGTNSGRWIYRIGRSKGCISIDDSAKVVVWIKTVWSKLFNFLHKKKNKQTRDVMGIILVNSNATNNILNIELAGGYEHISTVYELQTPSIEQLE</sequence>
<dbReference type="Gene3D" id="3.40.50.410">
    <property type="entry name" value="von Willebrand factor, type A domain"/>
    <property type="match status" value="1"/>
</dbReference>
<dbReference type="Proteomes" id="UP000023152">
    <property type="component" value="Unassembled WGS sequence"/>
</dbReference>
<evidence type="ECO:0000313" key="1">
    <source>
        <dbReference type="EMBL" id="ETO09881.1"/>
    </source>
</evidence>